<evidence type="ECO:0000256" key="1">
    <source>
        <dbReference type="SAM" id="MobiDB-lite"/>
    </source>
</evidence>
<dbReference type="Gene3D" id="3.30.70.270">
    <property type="match status" value="1"/>
</dbReference>
<gene>
    <name evidence="2" type="ORF">O181_089825</name>
</gene>
<reference evidence="2" key="1">
    <citation type="submission" date="2021-03" db="EMBL/GenBank/DDBJ databases">
        <title>Draft genome sequence of rust myrtle Austropuccinia psidii MF-1, a brazilian biotype.</title>
        <authorList>
            <person name="Quecine M.C."/>
            <person name="Pachon D.M.R."/>
            <person name="Bonatelli M.L."/>
            <person name="Correr F.H."/>
            <person name="Franceschini L.M."/>
            <person name="Leite T.F."/>
            <person name="Margarido G.R.A."/>
            <person name="Almeida C.A."/>
            <person name="Ferrarezi J.A."/>
            <person name="Labate C.A."/>
        </authorList>
    </citation>
    <scope>NUCLEOTIDE SEQUENCE</scope>
    <source>
        <strain evidence="2">MF-1</strain>
    </source>
</reference>
<evidence type="ECO:0000313" key="3">
    <source>
        <dbReference type="Proteomes" id="UP000765509"/>
    </source>
</evidence>
<dbReference type="Proteomes" id="UP000765509">
    <property type="component" value="Unassembled WGS sequence"/>
</dbReference>
<proteinExistence type="predicted"/>
<feature type="compositionally biased region" description="Polar residues" evidence="1">
    <location>
        <begin position="31"/>
        <end position="45"/>
    </location>
</feature>
<dbReference type="AlphaFoldDB" id="A0A9Q3IU15"/>
<evidence type="ECO:0000313" key="2">
    <source>
        <dbReference type="EMBL" id="MBW0550110.1"/>
    </source>
</evidence>
<dbReference type="EMBL" id="AVOT02055593">
    <property type="protein sequence ID" value="MBW0550110.1"/>
    <property type="molecule type" value="Genomic_DNA"/>
</dbReference>
<dbReference type="InterPro" id="IPR043128">
    <property type="entry name" value="Rev_trsase/Diguanyl_cyclase"/>
</dbReference>
<dbReference type="SUPFAM" id="SSF56672">
    <property type="entry name" value="DNA/RNA polymerases"/>
    <property type="match status" value="1"/>
</dbReference>
<comment type="caution">
    <text evidence="2">The sequence shown here is derived from an EMBL/GenBank/DDBJ whole genome shotgun (WGS) entry which is preliminary data.</text>
</comment>
<dbReference type="OrthoDB" id="2505957at2759"/>
<name>A0A9Q3IU15_9BASI</name>
<dbReference type="InterPro" id="IPR043502">
    <property type="entry name" value="DNA/RNA_pol_sf"/>
</dbReference>
<dbReference type="PANTHER" id="PTHR24559:SF444">
    <property type="entry name" value="REVERSE TRANSCRIPTASE DOMAIN-CONTAINING PROTEIN"/>
    <property type="match status" value="1"/>
</dbReference>
<dbReference type="Gene3D" id="3.10.10.10">
    <property type="entry name" value="HIV Type 1 Reverse Transcriptase, subunit A, domain 1"/>
    <property type="match status" value="1"/>
</dbReference>
<dbReference type="InterPro" id="IPR053134">
    <property type="entry name" value="RNA-dir_DNA_polymerase"/>
</dbReference>
<evidence type="ECO:0008006" key="4">
    <source>
        <dbReference type="Google" id="ProtNLM"/>
    </source>
</evidence>
<sequence>MDNQILAAKYRSVLKKVRPVNEPMPQELNPPLSTDSYETPLSPSSSISQETFKVTHERLQEIPVIPHEPWQKKLISIPKLILSHFTELIRERIRTVIYEQSTSSYTSPIFCVAKSNGRLRIVHDLQELDKVTIKEACLPPQIEEFVNSFSGRSCYGLGDMMGGYDERELDVTTRPLTTFETPLGRM</sequence>
<organism evidence="2 3">
    <name type="scientific">Austropuccinia psidii MF-1</name>
    <dbReference type="NCBI Taxonomy" id="1389203"/>
    <lineage>
        <taxon>Eukaryota</taxon>
        <taxon>Fungi</taxon>
        <taxon>Dikarya</taxon>
        <taxon>Basidiomycota</taxon>
        <taxon>Pucciniomycotina</taxon>
        <taxon>Pucciniomycetes</taxon>
        <taxon>Pucciniales</taxon>
        <taxon>Sphaerophragmiaceae</taxon>
        <taxon>Austropuccinia</taxon>
    </lineage>
</organism>
<protein>
    <recommendedName>
        <fullName evidence="4">Reverse transcriptase domain-containing protein</fullName>
    </recommendedName>
</protein>
<accession>A0A9Q3IU15</accession>
<feature type="region of interest" description="Disordered" evidence="1">
    <location>
        <begin position="21"/>
        <end position="45"/>
    </location>
</feature>
<keyword evidence="3" id="KW-1185">Reference proteome</keyword>
<dbReference type="PANTHER" id="PTHR24559">
    <property type="entry name" value="TRANSPOSON TY3-I GAG-POL POLYPROTEIN"/>
    <property type="match status" value="1"/>
</dbReference>